<evidence type="ECO:0000313" key="3">
    <source>
        <dbReference type="Proteomes" id="UP000235598"/>
    </source>
</evidence>
<dbReference type="PANTHER" id="PTHR39515">
    <property type="entry name" value="CONSERVED PROTEIN"/>
    <property type="match status" value="1"/>
</dbReference>
<feature type="domain" description="HTH marR-type" evidence="1">
    <location>
        <begin position="1"/>
        <end position="149"/>
    </location>
</feature>
<dbReference type="Proteomes" id="UP000235598">
    <property type="component" value="Unassembled WGS sequence"/>
</dbReference>
<evidence type="ECO:0000313" key="2">
    <source>
        <dbReference type="EMBL" id="PMD04562.1"/>
    </source>
</evidence>
<dbReference type="Pfam" id="PF01047">
    <property type="entry name" value="MarR"/>
    <property type="match status" value="1"/>
</dbReference>
<dbReference type="InterPro" id="IPR036390">
    <property type="entry name" value="WH_DNA-bd_sf"/>
</dbReference>
<proteinExistence type="predicted"/>
<organism evidence="2 3">
    <name type="scientific">Brevibacterium paucivorans</name>
    <dbReference type="NCBI Taxonomy" id="170994"/>
    <lineage>
        <taxon>Bacteria</taxon>
        <taxon>Bacillati</taxon>
        <taxon>Actinomycetota</taxon>
        <taxon>Actinomycetes</taxon>
        <taxon>Micrococcales</taxon>
        <taxon>Brevibacteriaceae</taxon>
        <taxon>Brevibacterium</taxon>
    </lineage>
</organism>
<comment type="caution">
    <text evidence="2">The sequence shown here is derived from an EMBL/GenBank/DDBJ whole genome shotgun (WGS) entry which is preliminary data.</text>
</comment>
<reference evidence="2 3" key="1">
    <citation type="submission" date="2017-09" db="EMBL/GenBank/DDBJ databases">
        <title>Bacterial strain isolated from the female urinary microbiota.</title>
        <authorList>
            <person name="Thomas-White K."/>
            <person name="Kumar N."/>
            <person name="Forster S."/>
            <person name="Putonti C."/>
            <person name="Lawley T."/>
            <person name="Wolfe A.J."/>
        </authorList>
    </citation>
    <scope>NUCLEOTIDE SEQUENCE [LARGE SCALE GENOMIC DNA]</scope>
    <source>
        <strain evidence="2 3">UMB1301</strain>
    </source>
</reference>
<dbReference type="SMART" id="SM00347">
    <property type="entry name" value="HTH_MARR"/>
    <property type="match status" value="1"/>
</dbReference>
<sequence length="153" mass="16436">MHTAGRPLNHDGTTLDSLAYELVAHSSSFRRAYARGLDGRRSLIAIRVLANLQSGGPLRIGELATREAVTQPTMTGIINRLVADNLVERRADAQDARASAVTLTDAGRQELEQVRTAAAQSVRPALETLSPDDLEILQRAANLLGKLGDALTE</sequence>
<dbReference type="GO" id="GO:0003700">
    <property type="term" value="F:DNA-binding transcription factor activity"/>
    <property type="evidence" value="ECO:0007669"/>
    <property type="project" value="InterPro"/>
</dbReference>
<dbReference type="PANTHER" id="PTHR39515:SF2">
    <property type="entry name" value="HTH-TYPE TRANSCRIPTIONAL REGULATOR RV0880"/>
    <property type="match status" value="1"/>
</dbReference>
<dbReference type="OrthoDB" id="8966183at2"/>
<dbReference type="AlphaFoldDB" id="A0A2N6VK86"/>
<dbReference type="InterPro" id="IPR000835">
    <property type="entry name" value="HTH_MarR-typ"/>
</dbReference>
<dbReference type="InterPro" id="IPR036388">
    <property type="entry name" value="WH-like_DNA-bd_sf"/>
</dbReference>
<evidence type="ECO:0000259" key="1">
    <source>
        <dbReference type="PROSITE" id="PS50995"/>
    </source>
</evidence>
<dbReference type="Gene3D" id="1.10.10.10">
    <property type="entry name" value="Winged helix-like DNA-binding domain superfamily/Winged helix DNA-binding domain"/>
    <property type="match status" value="1"/>
</dbReference>
<dbReference type="InterPro" id="IPR052526">
    <property type="entry name" value="HTH-type_Bedaq_tolerance"/>
</dbReference>
<dbReference type="PROSITE" id="PS50995">
    <property type="entry name" value="HTH_MARR_2"/>
    <property type="match status" value="1"/>
</dbReference>
<gene>
    <name evidence="2" type="ORF">CJ199_11145</name>
</gene>
<dbReference type="SUPFAM" id="SSF46785">
    <property type="entry name" value="Winged helix' DNA-binding domain"/>
    <property type="match status" value="1"/>
</dbReference>
<name>A0A2N6VK86_9MICO</name>
<accession>A0A2N6VK86</accession>
<dbReference type="EMBL" id="PNHK01000005">
    <property type="protein sequence ID" value="PMD04562.1"/>
    <property type="molecule type" value="Genomic_DNA"/>
</dbReference>
<protein>
    <submittedName>
        <fullName evidence="2">MarR family transcriptional regulator</fullName>
    </submittedName>
</protein>